<dbReference type="PANTHER" id="PTHR24148">
    <property type="entry name" value="ANKYRIN REPEAT DOMAIN-CONTAINING PROTEIN 39 HOMOLOG-RELATED"/>
    <property type="match status" value="1"/>
</dbReference>
<dbReference type="AlphaFoldDB" id="A0AAJ0BJ79"/>
<evidence type="ECO:0000259" key="1">
    <source>
        <dbReference type="Pfam" id="PF06985"/>
    </source>
</evidence>
<sequence>MLQYILPASWTHADKLNHLPFLPGLDEIRLLELTTATSGRLFNIPRNSCSRYFAISYAWGDPTPVAPYTVNQRKILIPRSLSQALTRIYKYIRKSTTEGEVYVWVDALCINQNDNDEKAAQVARMSSVYQNSAKVLVHLGQDGYGKESEAAIATIRSWGHWTKDDFNRNWWEDGRFSPLTNNVALRNFFSRPWWSRVWTIQEVAAKSSPHITILSGDREIEWSLLAKALAFWLDRESMIERLGDDVDDAISDFLKGGLAAKIAIGFVYRADRHKWLSVLAATTQFASTDPRDKIYALVDICPPLPNFLISYEKPTDQVFRDFTEAMIEHCNNLEILQFAGVNHKPSANPHNLPSWVPNFEHLDHPIFPYPNMLNTRHSSKHMSNSFKIWNASPYPHSLEPPSPISSFRPKGMQVGAIAEVLPPVPGAGGDPGWLYAAYRRFGTQYDTPMLKCHILQAYIRTILGDYYANANQKLMSYTGRFGLAGTFWHKHRAAWAPLLQKMDLSGGLDEILLGQKGSLTVQFGDHDREVTRATREKWRTLHFFMTKNGYMGYGPSCRAGDVVCIIFGCSVPLVLRPEGQGFVILGQCFVLGVMDGELFGPGPGDVELVEGDQVFDIL</sequence>
<dbReference type="InterPro" id="IPR052895">
    <property type="entry name" value="HetReg/Transcr_Mod"/>
</dbReference>
<proteinExistence type="predicted"/>
<evidence type="ECO:0000313" key="2">
    <source>
        <dbReference type="EMBL" id="KAK1758193.1"/>
    </source>
</evidence>
<dbReference type="EMBL" id="MU839829">
    <property type="protein sequence ID" value="KAK1758193.1"/>
    <property type="molecule type" value="Genomic_DNA"/>
</dbReference>
<dbReference type="Pfam" id="PF26639">
    <property type="entry name" value="Het-6_barrel"/>
    <property type="match status" value="1"/>
</dbReference>
<gene>
    <name evidence="2" type="ORF">QBC47DRAFT_133986</name>
</gene>
<name>A0AAJ0BJ79_9PEZI</name>
<dbReference type="PANTHER" id="PTHR24148:SF64">
    <property type="entry name" value="HETEROKARYON INCOMPATIBILITY DOMAIN-CONTAINING PROTEIN"/>
    <property type="match status" value="1"/>
</dbReference>
<reference evidence="2" key="1">
    <citation type="submission" date="2023-06" db="EMBL/GenBank/DDBJ databases">
        <title>Genome-scale phylogeny and comparative genomics of the fungal order Sordariales.</title>
        <authorList>
            <consortium name="Lawrence Berkeley National Laboratory"/>
            <person name="Hensen N."/>
            <person name="Bonometti L."/>
            <person name="Westerberg I."/>
            <person name="Brannstrom I.O."/>
            <person name="Guillou S."/>
            <person name="Cros-Aarteil S."/>
            <person name="Calhoun S."/>
            <person name="Haridas S."/>
            <person name="Kuo A."/>
            <person name="Mondo S."/>
            <person name="Pangilinan J."/>
            <person name="Riley R."/>
            <person name="Labutti K."/>
            <person name="Andreopoulos B."/>
            <person name="Lipzen A."/>
            <person name="Chen C."/>
            <person name="Yanf M."/>
            <person name="Daum C."/>
            <person name="Ng V."/>
            <person name="Clum A."/>
            <person name="Steindorff A."/>
            <person name="Ohm R."/>
            <person name="Martin F."/>
            <person name="Silar P."/>
            <person name="Natvig D."/>
            <person name="Lalanne C."/>
            <person name="Gautier V."/>
            <person name="Ament-Velasquez S.L."/>
            <person name="Kruys A."/>
            <person name="Hutchinson M.I."/>
            <person name="Powell A.J."/>
            <person name="Barry K."/>
            <person name="Miller A.N."/>
            <person name="Grigoriev I.V."/>
            <person name="Debuchy R."/>
            <person name="Gladieux P."/>
            <person name="Thoren M.H."/>
            <person name="Johannesson H."/>
        </authorList>
    </citation>
    <scope>NUCLEOTIDE SEQUENCE</scope>
    <source>
        <strain evidence="2">PSN4</strain>
    </source>
</reference>
<dbReference type="Pfam" id="PF06985">
    <property type="entry name" value="HET"/>
    <property type="match status" value="1"/>
</dbReference>
<evidence type="ECO:0000313" key="3">
    <source>
        <dbReference type="Proteomes" id="UP001239445"/>
    </source>
</evidence>
<organism evidence="2 3">
    <name type="scientific">Echria macrotheca</name>
    <dbReference type="NCBI Taxonomy" id="438768"/>
    <lineage>
        <taxon>Eukaryota</taxon>
        <taxon>Fungi</taxon>
        <taxon>Dikarya</taxon>
        <taxon>Ascomycota</taxon>
        <taxon>Pezizomycotina</taxon>
        <taxon>Sordariomycetes</taxon>
        <taxon>Sordariomycetidae</taxon>
        <taxon>Sordariales</taxon>
        <taxon>Schizotheciaceae</taxon>
        <taxon>Echria</taxon>
    </lineage>
</organism>
<keyword evidence="3" id="KW-1185">Reference proteome</keyword>
<protein>
    <submittedName>
        <fullName evidence="2">Heterokaryon incompatibility protein-domain-containing protein</fullName>
    </submittedName>
</protein>
<feature type="domain" description="Heterokaryon incompatibility" evidence="1">
    <location>
        <begin position="52"/>
        <end position="202"/>
    </location>
</feature>
<comment type="caution">
    <text evidence="2">The sequence shown here is derived from an EMBL/GenBank/DDBJ whole genome shotgun (WGS) entry which is preliminary data.</text>
</comment>
<accession>A0AAJ0BJ79</accession>
<dbReference type="Proteomes" id="UP001239445">
    <property type="component" value="Unassembled WGS sequence"/>
</dbReference>
<dbReference type="InterPro" id="IPR010730">
    <property type="entry name" value="HET"/>
</dbReference>